<dbReference type="InterPro" id="IPR010997">
    <property type="entry name" value="HRDC-like_sf"/>
</dbReference>
<dbReference type="InterPro" id="IPR001650">
    <property type="entry name" value="Helicase_C-like"/>
</dbReference>
<dbReference type="PROSITE" id="PS50967">
    <property type="entry name" value="HRDC"/>
    <property type="match status" value="1"/>
</dbReference>
<dbReference type="InterPro" id="IPR002121">
    <property type="entry name" value="HRDC_dom"/>
</dbReference>
<dbReference type="GO" id="GO:0000723">
    <property type="term" value="P:telomere maintenance"/>
    <property type="evidence" value="ECO:0007669"/>
    <property type="project" value="TreeGrafter"/>
</dbReference>
<evidence type="ECO:0000259" key="14">
    <source>
        <dbReference type="PROSITE" id="PS51192"/>
    </source>
</evidence>
<reference evidence="17" key="1">
    <citation type="submission" date="2022-11" db="UniProtKB">
        <authorList>
            <consortium name="WormBaseParasite"/>
        </authorList>
    </citation>
    <scope>IDENTIFICATION</scope>
</reference>
<dbReference type="GO" id="GO:0003677">
    <property type="term" value="F:DNA binding"/>
    <property type="evidence" value="ECO:0007669"/>
    <property type="project" value="UniProtKB-KW"/>
</dbReference>
<evidence type="ECO:0000313" key="17">
    <source>
        <dbReference type="WBParaSite" id="Gr19_v10_g1202.t1"/>
    </source>
</evidence>
<dbReference type="InterPro" id="IPR011545">
    <property type="entry name" value="DEAD/DEAH_box_helicase_dom"/>
</dbReference>
<evidence type="ECO:0000256" key="8">
    <source>
        <dbReference type="ARBA" id="ARBA00023235"/>
    </source>
</evidence>
<dbReference type="PROSITE" id="PS51192">
    <property type="entry name" value="HELICASE_ATP_BIND_1"/>
    <property type="match status" value="1"/>
</dbReference>
<dbReference type="InterPro" id="IPR032284">
    <property type="entry name" value="RecQ_Zn-bd"/>
</dbReference>
<dbReference type="Pfam" id="PF14493">
    <property type="entry name" value="HTH_40"/>
    <property type="match status" value="1"/>
</dbReference>
<dbReference type="PANTHER" id="PTHR13710:SF120">
    <property type="entry name" value="BIFUNCTIONAL 3'-5' EXONUCLEASE_ATP-DEPENDENT HELICASE WRN"/>
    <property type="match status" value="1"/>
</dbReference>
<evidence type="ECO:0000259" key="13">
    <source>
        <dbReference type="PROSITE" id="PS50967"/>
    </source>
</evidence>
<dbReference type="InterPro" id="IPR004589">
    <property type="entry name" value="DNA_helicase_ATP-dep_RecQ"/>
</dbReference>
<keyword evidence="3 11" id="KW-0547">Nucleotide-binding</keyword>
<dbReference type="GO" id="GO:0016787">
    <property type="term" value="F:hydrolase activity"/>
    <property type="evidence" value="ECO:0007669"/>
    <property type="project" value="UniProtKB-KW"/>
</dbReference>
<dbReference type="InterPro" id="IPR014001">
    <property type="entry name" value="Helicase_ATP-bd"/>
</dbReference>
<accession>A0A914GXA3</accession>
<feature type="region of interest" description="Disordered" evidence="12">
    <location>
        <begin position="896"/>
        <end position="920"/>
    </location>
</feature>
<keyword evidence="4 11" id="KW-0378">Hydrolase</keyword>
<dbReference type="InterPro" id="IPR036390">
    <property type="entry name" value="WH_DNA-bd_sf"/>
</dbReference>
<feature type="domain" description="Helicase C-terminal" evidence="15">
    <location>
        <begin position="298"/>
        <end position="450"/>
    </location>
</feature>
<dbReference type="CDD" id="cd17920">
    <property type="entry name" value="DEXHc_RecQ"/>
    <property type="match status" value="1"/>
</dbReference>
<dbReference type="GO" id="GO:0006260">
    <property type="term" value="P:DNA replication"/>
    <property type="evidence" value="ECO:0007669"/>
    <property type="project" value="InterPro"/>
</dbReference>
<dbReference type="AlphaFoldDB" id="A0A914GXA3"/>
<dbReference type="WBParaSite" id="Gr19_v10_g1202.t1">
    <property type="protein sequence ID" value="Gr19_v10_g1202.t1"/>
    <property type="gene ID" value="Gr19_v10_g1202"/>
</dbReference>
<dbReference type="InterPro" id="IPR029491">
    <property type="entry name" value="Helicase_HTH"/>
</dbReference>
<dbReference type="GO" id="GO:0009378">
    <property type="term" value="F:four-way junction helicase activity"/>
    <property type="evidence" value="ECO:0007669"/>
    <property type="project" value="TreeGrafter"/>
</dbReference>
<name>A0A914GXA3_GLORO</name>
<dbReference type="Proteomes" id="UP000887572">
    <property type="component" value="Unplaced"/>
</dbReference>
<dbReference type="Gene3D" id="1.10.150.80">
    <property type="entry name" value="HRDC domain"/>
    <property type="match status" value="1"/>
</dbReference>
<dbReference type="PROSITE" id="PS51194">
    <property type="entry name" value="HELICASE_CTER"/>
    <property type="match status" value="1"/>
</dbReference>
<feature type="domain" description="Helicase ATP-binding" evidence="14">
    <location>
        <begin position="102"/>
        <end position="267"/>
    </location>
</feature>
<dbReference type="Gene3D" id="3.40.50.300">
    <property type="entry name" value="P-loop containing nucleotide triphosphate hydrolases"/>
    <property type="match status" value="2"/>
</dbReference>
<dbReference type="SMART" id="SM00956">
    <property type="entry name" value="RQC"/>
    <property type="match status" value="1"/>
</dbReference>
<dbReference type="InterPro" id="IPR036388">
    <property type="entry name" value="WH-like_DNA-bd_sf"/>
</dbReference>
<evidence type="ECO:0000256" key="11">
    <source>
        <dbReference type="RuleBase" id="RU364117"/>
    </source>
</evidence>
<keyword evidence="5 11" id="KW-0347">Helicase</keyword>
<dbReference type="SUPFAM" id="SSF52540">
    <property type="entry name" value="P-loop containing nucleoside triphosphate hydrolases"/>
    <property type="match status" value="1"/>
</dbReference>
<evidence type="ECO:0000256" key="12">
    <source>
        <dbReference type="SAM" id="MobiDB-lite"/>
    </source>
</evidence>
<dbReference type="InterPro" id="IPR044876">
    <property type="entry name" value="HRDC_dom_sf"/>
</dbReference>
<dbReference type="InterPro" id="IPR018982">
    <property type="entry name" value="RQC_domain"/>
</dbReference>
<comment type="similarity">
    <text evidence="2 11">Belongs to the helicase family. RecQ subfamily.</text>
</comment>
<comment type="catalytic activity">
    <reaction evidence="9 11">
        <text>Couples ATP hydrolysis with the unwinding of duplex DNA by translocating in the 3'-5' direction.</text>
        <dbReference type="EC" id="5.6.2.4"/>
    </reaction>
</comment>
<dbReference type="Gene3D" id="1.10.10.10">
    <property type="entry name" value="Winged helix-like DNA-binding domain superfamily/Winged helix DNA-binding domain"/>
    <property type="match status" value="1"/>
</dbReference>
<comment type="catalytic activity">
    <reaction evidence="10 11">
        <text>ATP + H2O = ADP + phosphate + H(+)</text>
        <dbReference type="Rhea" id="RHEA:13065"/>
        <dbReference type="ChEBI" id="CHEBI:15377"/>
        <dbReference type="ChEBI" id="CHEBI:15378"/>
        <dbReference type="ChEBI" id="CHEBI:30616"/>
        <dbReference type="ChEBI" id="CHEBI:43474"/>
        <dbReference type="ChEBI" id="CHEBI:456216"/>
    </reaction>
</comment>
<evidence type="ECO:0000256" key="4">
    <source>
        <dbReference type="ARBA" id="ARBA00022801"/>
    </source>
</evidence>
<dbReference type="Pfam" id="PF00570">
    <property type="entry name" value="HRDC"/>
    <property type="match status" value="1"/>
</dbReference>
<proteinExistence type="inferred from homology"/>
<dbReference type="Pfam" id="PF09382">
    <property type="entry name" value="RQC"/>
    <property type="match status" value="1"/>
</dbReference>
<feature type="compositionally biased region" description="Low complexity" evidence="12">
    <location>
        <begin position="52"/>
        <end position="64"/>
    </location>
</feature>
<evidence type="ECO:0000256" key="2">
    <source>
        <dbReference type="ARBA" id="ARBA00005446"/>
    </source>
</evidence>
<dbReference type="SUPFAM" id="SSF47819">
    <property type="entry name" value="HRDC-like"/>
    <property type="match status" value="1"/>
</dbReference>
<evidence type="ECO:0000313" key="16">
    <source>
        <dbReference type="Proteomes" id="UP000887572"/>
    </source>
</evidence>
<evidence type="ECO:0000256" key="5">
    <source>
        <dbReference type="ARBA" id="ARBA00022806"/>
    </source>
</evidence>
<feature type="domain" description="HRDC" evidence="13">
    <location>
        <begin position="680"/>
        <end position="760"/>
    </location>
</feature>
<evidence type="ECO:0000256" key="3">
    <source>
        <dbReference type="ARBA" id="ARBA00022741"/>
    </source>
</evidence>
<dbReference type="GO" id="GO:0005737">
    <property type="term" value="C:cytoplasm"/>
    <property type="evidence" value="ECO:0007669"/>
    <property type="project" value="TreeGrafter"/>
</dbReference>
<dbReference type="Pfam" id="PF00270">
    <property type="entry name" value="DEAD"/>
    <property type="match status" value="1"/>
</dbReference>
<dbReference type="GO" id="GO:0000724">
    <property type="term" value="P:double-strand break repair via homologous recombination"/>
    <property type="evidence" value="ECO:0007669"/>
    <property type="project" value="TreeGrafter"/>
</dbReference>
<dbReference type="Pfam" id="PF00271">
    <property type="entry name" value="Helicase_C"/>
    <property type="match status" value="1"/>
</dbReference>
<keyword evidence="6 11" id="KW-0067">ATP-binding</keyword>
<dbReference type="SMART" id="SM00487">
    <property type="entry name" value="DEXDc"/>
    <property type="match status" value="1"/>
</dbReference>
<dbReference type="GO" id="GO:0005654">
    <property type="term" value="C:nucleoplasm"/>
    <property type="evidence" value="ECO:0007669"/>
    <property type="project" value="TreeGrafter"/>
</dbReference>
<evidence type="ECO:0000256" key="7">
    <source>
        <dbReference type="ARBA" id="ARBA00023125"/>
    </source>
</evidence>
<dbReference type="SUPFAM" id="SSF46785">
    <property type="entry name" value="Winged helix' DNA-binding domain"/>
    <property type="match status" value="1"/>
</dbReference>
<organism evidence="16 17">
    <name type="scientific">Globodera rostochiensis</name>
    <name type="common">Golden nematode worm</name>
    <name type="synonym">Heterodera rostochiensis</name>
    <dbReference type="NCBI Taxonomy" id="31243"/>
    <lineage>
        <taxon>Eukaryota</taxon>
        <taxon>Metazoa</taxon>
        <taxon>Ecdysozoa</taxon>
        <taxon>Nematoda</taxon>
        <taxon>Chromadorea</taxon>
        <taxon>Rhabditida</taxon>
        <taxon>Tylenchina</taxon>
        <taxon>Tylenchomorpha</taxon>
        <taxon>Tylenchoidea</taxon>
        <taxon>Heteroderidae</taxon>
        <taxon>Heteroderinae</taxon>
        <taxon>Globodera</taxon>
    </lineage>
</organism>
<feature type="region of interest" description="Disordered" evidence="12">
    <location>
        <begin position="35"/>
        <end position="64"/>
    </location>
</feature>
<dbReference type="SMART" id="SM00490">
    <property type="entry name" value="HELICc"/>
    <property type="match status" value="1"/>
</dbReference>
<keyword evidence="8" id="KW-0413">Isomerase</keyword>
<comment type="cofactor">
    <cofactor evidence="1">
        <name>Zn(2+)</name>
        <dbReference type="ChEBI" id="CHEBI:29105"/>
    </cofactor>
</comment>
<dbReference type="InterPro" id="IPR027417">
    <property type="entry name" value="P-loop_NTPase"/>
</dbReference>
<dbReference type="PANTHER" id="PTHR13710">
    <property type="entry name" value="DNA HELICASE RECQ FAMILY MEMBER"/>
    <property type="match status" value="1"/>
</dbReference>
<dbReference type="FunFam" id="3.40.50.300:FF:001389">
    <property type="entry name" value="ATP-dependent DNA helicase RecQ"/>
    <property type="match status" value="1"/>
</dbReference>
<comment type="subcellular location">
    <subcellularLocation>
        <location evidence="11">Nucleus</location>
    </subcellularLocation>
</comment>
<dbReference type="GO" id="GO:0043138">
    <property type="term" value="F:3'-5' DNA helicase activity"/>
    <property type="evidence" value="ECO:0007669"/>
    <property type="project" value="UniProtKB-EC"/>
</dbReference>
<dbReference type="GO" id="GO:0005524">
    <property type="term" value="F:ATP binding"/>
    <property type="evidence" value="ECO:0007669"/>
    <property type="project" value="UniProtKB-KW"/>
</dbReference>
<protein>
    <recommendedName>
        <fullName evidence="11">ATP-dependent DNA helicase</fullName>
        <ecNumber evidence="11">5.6.2.4</ecNumber>
    </recommendedName>
</protein>
<evidence type="ECO:0000256" key="6">
    <source>
        <dbReference type="ARBA" id="ARBA00022840"/>
    </source>
</evidence>
<dbReference type="EC" id="5.6.2.4" evidence="11"/>
<evidence type="ECO:0000256" key="10">
    <source>
        <dbReference type="ARBA" id="ARBA00049360"/>
    </source>
</evidence>
<keyword evidence="16" id="KW-1185">Reference proteome</keyword>
<evidence type="ECO:0000259" key="15">
    <source>
        <dbReference type="PROSITE" id="PS51194"/>
    </source>
</evidence>
<sequence>MSFSVAINDDFYDESQDHLYLINEDENALNETLTFEDSESENTETVSNGICTASSPNPTPSSSALLSSEGHSFAAVLTERSLEILKKYFGYSRFRPLQCEVIDAALRSRDQLVVLSTGYGKSVCYQLPSLIRNNLTLVVSPLISLMEDQVNALEQAGVDAAYFGGNQTRESIFDSIKRGRLRILYITPEAYQSTPDFIRKIHEYVGLLAVDEAHCISQWGHEFRPGYRQIADIRNVLVGVPVMALTATATAPVRNDIIQNLRLNNPKVTMSGFDRKNLFIEVQKRTQALSFEKCVQNDLERLLEDDPKHGPNFGGPTIIYCQSRESVNKLTQQLRSIGVRAVGYHAGMTTPQRHKAHKDFATDRASTCVATIAFGMGIDKKDVRRVIHYGAPGNIEGYYQEIGRAGRDGFPSRCNIFYSSSDIMIQKNRIMKNNLSRDYEHHKLEMLRRMEQFLTTMSCRRYLILSYFDNSIQHPDAPNSDCCDNCAKRCQLGGKDSKSYGKQPMVDFGEEAKKLFNALELFNGRSGLRKPIDFLRGNENKIPIALRKSKGPLGQELFGSGKNKTDTWWTEFGKLLRNNGFLLESKSTFAQYGYLTQLAPKATEWLSRDSKQLELIPNEYLLSSFNVKTAVEHRGAPNRAAVVQVYSEKKLNESKERTYKDGTYYHSPISTSTSSCIETYEKLPELRKELENFRYELSLQMDCAANSVFSNTVVEELLRIRPTKEQSLAIVEGLPEQRRHQFAKQILCLVANFCASNGVPTDQTGSAGGEVPLELEGTIREQLSPSERTTFLAHFLGRLSLVELASRFKLTSGTIVNHLNSAVRKGLPVHLDVLLISPNMVSTVYQKVEENRRDIIRMKPIMELLPENLLSYDQLRIILSIFEFEYGIKAESGADEPPLFKRKSSSWTAQSGETGGGGADDVVYNVKKKKHSLFDA</sequence>
<evidence type="ECO:0000256" key="1">
    <source>
        <dbReference type="ARBA" id="ARBA00001947"/>
    </source>
</evidence>
<keyword evidence="11" id="KW-0539">Nucleus</keyword>
<dbReference type="Pfam" id="PF16124">
    <property type="entry name" value="RecQ_Zn_bind"/>
    <property type="match status" value="1"/>
</dbReference>
<dbReference type="NCBIfam" id="TIGR00614">
    <property type="entry name" value="recQ_fam"/>
    <property type="match status" value="1"/>
</dbReference>
<keyword evidence="7" id="KW-0238">DNA-binding</keyword>
<dbReference type="GO" id="GO:0005694">
    <property type="term" value="C:chromosome"/>
    <property type="evidence" value="ECO:0007669"/>
    <property type="project" value="TreeGrafter"/>
</dbReference>
<evidence type="ECO:0000256" key="9">
    <source>
        <dbReference type="ARBA" id="ARBA00034617"/>
    </source>
</evidence>